<dbReference type="InterPro" id="IPR006680">
    <property type="entry name" value="Amidohydro-rel"/>
</dbReference>
<keyword evidence="5" id="KW-0812">Transmembrane</keyword>
<dbReference type="InterPro" id="IPR032466">
    <property type="entry name" value="Metal_Hydrolase"/>
</dbReference>
<feature type="non-terminal residue" evidence="7">
    <location>
        <position position="277"/>
    </location>
</feature>
<dbReference type="GO" id="GO:0046098">
    <property type="term" value="P:guanine metabolic process"/>
    <property type="evidence" value="ECO:0007669"/>
    <property type="project" value="TreeGrafter"/>
</dbReference>
<comment type="caution">
    <text evidence="7">The sequence shown here is derived from an EMBL/GenBank/DDBJ whole genome shotgun (WGS) entry which is preliminary data.</text>
</comment>
<dbReference type="Pfam" id="PF01979">
    <property type="entry name" value="Amidohydro_1"/>
    <property type="match status" value="1"/>
</dbReference>
<dbReference type="GO" id="GO:0008270">
    <property type="term" value="F:zinc ion binding"/>
    <property type="evidence" value="ECO:0007669"/>
    <property type="project" value="TreeGrafter"/>
</dbReference>
<name>A0A8T2KDP5_9PIPI</name>
<dbReference type="PANTHER" id="PTHR11271">
    <property type="entry name" value="GUANINE DEAMINASE"/>
    <property type="match status" value="1"/>
</dbReference>
<comment type="cofactor">
    <cofactor evidence="1">
        <name>Zn(2+)</name>
        <dbReference type="ChEBI" id="CHEBI:29105"/>
    </cofactor>
</comment>
<protein>
    <recommendedName>
        <fullName evidence="6">Amidohydrolase-related domain-containing protein</fullName>
    </recommendedName>
</protein>
<dbReference type="GO" id="GO:0005829">
    <property type="term" value="C:cytosol"/>
    <property type="evidence" value="ECO:0007669"/>
    <property type="project" value="TreeGrafter"/>
</dbReference>
<dbReference type="Gene3D" id="3.20.20.140">
    <property type="entry name" value="Metal-dependent hydrolases"/>
    <property type="match status" value="1"/>
</dbReference>
<feature type="transmembrane region" description="Helical" evidence="5">
    <location>
        <begin position="258"/>
        <end position="276"/>
    </location>
</feature>
<proteinExistence type="predicted"/>
<accession>A0A8T2KDP5</accession>
<feature type="domain" description="Amidohydrolase-related" evidence="6">
    <location>
        <begin position="4"/>
        <end position="202"/>
    </location>
</feature>
<keyword evidence="2" id="KW-0479">Metal-binding</keyword>
<dbReference type="OrthoDB" id="194468at2759"/>
<dbReference type="GO" id="GO:0008892">
    <property type="term" value="F:guanine deaminase activity"/>
    <property type="evidence" value="ECO:0007669"/>
    <property type="project" value="TreeGrafter"/>
</dbReference>
<reference evidence="7" key="1">
    <citation type="thesis" date="2020" institute="ProQuest LLC" country="789 East Eisenhower Parkway, Ann Arbor, MI, USA">
        <title>Comparative Genomics and Chromosome Evolution.</title>
        <authorList>
            <person name="Mudd A.B."/>
        </authorList>
    </citation>
    <scope>NUCLEOTIDE SEQUENCE</scope>
    <source>
        <strain evidence="7">Female2</strain>
        <tissue evidence="7">Blood</tissue>
    </source>
</reference>
<dbReference type="PANTHER" id="PTHR11271:SF6">
    <property type="entry name" value="GUANINE DEAMINASE"/>
    <property type="match status" value="1"/>
</dbReference>
<keyword evidence="5" id="KW-1133">Transmembrane helix</keyword>
<evidence type="ECO:0000256" key="3">
    <source>
        <dbReference type="ARBA" id="ARBA00022801"/>
    </source>
</evidence>
<dbReference type="SUPFAM" id="SSF51556">
    <property type="entry name" value="Metallo-dependent hydrolases"/>
    <property type="match status" value="1"/>
</dbReference>
<feature type="non-terminal residue" evidence="7">
    <location>
        <position position="1"/>
    </location>
</feature>
<evidence type="ECO:0000256" key="2">
    <source>
        <dbReference type="ARBA" id="ARBA00022723"/>
    </source>
</evidence>
<evidence type="ECO:0000256" key="4">
    <source>
        <dbReference type="ARBA" id="ARBA00022833"/>
    </source>
</evidence>
<keyword evidence="5" id="KW-0472">Membrane</keyword>
<keyword evidence="3" id="KW-0378">Hydrolase</keyword>
<sequence>DNYGQRAFIGKVCMDRNSAYPEYIESTEESIAETERFVKSIQSMKYERVKPIVTPRFAITCSEGLLNKLGKLADKYGLHIQSHISESSAEIEEVMNLYPQYSNYTEVYSKNNLLTDKTVMAHGCYLTDEELIKFKNNGSSISHCPNSNISLCSGHLDVRNVMKHKVKLGLGTDIAGGYSISMLDAVRKAIETSKILFMEREKRNKGNKATHNYQEQLKIQTELDDKNETENNEKNVLSTQEAFRLATLGGSEGFGTRFIFMILSGSGLVVCVYLELI</sequence>
<gene>
    <name evidence="7" type="ORF">GDO86_001445</name>
</gene>
<dbReference type="AlphaFoldDB" id="A0A8T2KDP5"/>
<evidence type="ECO:0000256" key="1">
    <source>
        <dbReference type="ARBA" id="ARBA00001947"/>
    </source>
</evidence>
<evidence type="ECO:0000259" key="6">
    <source>
        <dbReference type="Pfam" id="PF01979"/>
    </source>
</evidence>
<dbReference type="Proteomes" id="UP000812440">
    <property type="component" value="Chromosome 1"/>
</dbReference>
<keyword evidence="8" id="KW-1185">Reference proteome</keyword>
<dbReference type="EMBL" id="JAACNH010000001">
    <property type="protein sequence ID" value="KAG8455249.1"/>
    <property type="molecule type" value="Genomic_DNA"/>
</dbReference>
<evidence type="ECO:0000313" key="8">
    <source>
        <dbReference type="Proteomes" id="UP000812440"/>
    </source>
</evidence>
<dbReference type="InterPro" id="IPR051607">
    <property type="entry name" value="Metallo-dep_hydrolases"/>
</dbReference>
<evidence type="ECO:0000313" key="7">
    <source>
        <dbReference type="EMBL" id="KAG8455249.1"/>
    </source>
</evidence>
<evidence type="ECO:0000256" key="5">
    <source>
        <dbReference type="SAM" id="Phobius"/>
    </source>
</evidence>
<keyword evidence="4" id="KW-0862">Zinc</keyword>
<organism evidence="7 8">
    <name type="scientific">Hymenochirus boettgeri</name>
    <name type="common">Congo dwarf clawed frog</name>
    <dbReference type="NCBI Taxonomy" id="247094"/>
    <lineage>
        <taxon>Eukaryota</taxon>
        <taxon>Metazoa</taxon>
        <taxon>Chordata</taxon>
        <taxon>Craniata</taxon>
        <taxon>Vertebrata</taxon>
        <taxon>Euteleostomi</taxon>
        <taxon>Amphibia</taxon>
        <taxon>Batrachia</taxon>
        <taxon>Anura</taxon>
        <taxon>Pipoidea</taxon>
        <taxon>Pipidae</taxon>
        <taxon>Pipinae</taxon>
        <taxon>Hymenochirus</taxon>
    </lineage>
</organism>